<feature type="region of interest" description="Disordered" evidence="1">
    <location>
        <begin position="102"/>
        <end position="144"/>
    </location>
</feature>
<comment type="caution">
    <text evidence="2">The sequence shown here is derived from an EMBL/GenBank/DDBJ whole genome shotgun (WGS) entry which is preliminary data.</text>
</comment>
<dbReference type="EMBL" id="MCFA01000034">
    <property type="protein sequence ID" value="ORY14303.1"/>
    <property type="molecule type" value="Genomic_DNA"/>
</dbReference>
<feature type="compositionally biased region" description="Basic residues" evidence="1">
    <location>
        <begin position="103"/>
        <end position="117"/>
    </location>
</feature>
<evidence type="ECO:0000313" key="3">
    <source>
        <dbReference type="Proteomes" id="UP000193144"/>
    </source>
</evidence>
<evidence type="ECO:0000313" key="2">
    <source>
        <dbReference type="EMBL" id="ORY14303.1"/>
    </source>
</evidence>
<evidence type="ECO:0000256" key="1">
    <source>
        <dbReference type="SAM" id="MobiDB-lite"/>
    </source>
</evidence>
<dbReference type="Proteomes" id="UP000193144">
    <property type="component" value="Unassembled WGS sequence"/>
</dbReference>
<name>A0A1Y1ZVL2_9PLEO</name>
<accession>A0A1Y1ZVL2</accession>
<proteinExistence type="predicted"/>
<reference evidence="2 3" key="1">
    <citation type="submission" date="2016-07" db="EMBL/GenBank/DDBJ databases">
        <title>Pervasive Adenine N6-methylation of Active Genes in Fungi.</title>
        <authorList>
            <consortium name="DOE Joint Genome Institute"/>
            <person name="Mondo S.J."/>
            <person name="Dannebaum R.O."/>
            <person name="Kuo R.C."/>
            <person name="Labutti K."/>
            <person name="Haridas S."/>
            <person name="Kuo A."/>
            <person name="Salamov A."/>
            <person name="Ahrendt S.R."/>
            <person name="Lipzen A."/>
            <person name="Sullivan W."/>
            <person name="Andreopoulos W.B."/>
            <person name="Clum A."/>
            <person name="Lindquist E."/>
            <person name="Daum C."/>
            <person name="Ramamoorthy G.K."/>
            <person name="Gryganskyi A."/>
            <person name="Culley D."/>
            <person name="Magnuson J.K."/>
            <person name="James T.Y."/>
            <person name="O'Malley M.A."/>
            <person name="Stajich J.E."/>
            <person name="Spatafora J.W."/>
            <person name="Visel A."/>
            <person name="Grigoriev I.V."/>
        </authorList>
    </citation>
    <scope>NUCLEOTIDE SEQUENCE [LARGE SCALE GENOMIC DNA]</scope>
    <source>
        <strain evidence="2 3">CBS 115471</strain>
    </source>
</reference>
<keyword evidence="3" id="KW-1185">Reference proteome</keyword>
<dbReference type="AlphaFoldDB" id="A0A1Y1ZVL2"/>
<feature type="compositionally biased region" description="Basic and acidic residues" evidence="1">
    <location>
        <begin position="118"/>
        <end position="133"/>
    </location>
</feature>
<sequence length="227" mass="24656">MSGACAPHFVECGEELIHAESWPIALHVVLHSGRISGISEPALGSEARQGVLVSGEKTNMTTFLSVAVKHVCPTYIYMQADKTCWTLCLWCAKGSSVGGGVRQRAHVTPLHKTKRPRPQIDIDKGAPGQERRRSSAQGSDRWAPLWTRTAPHPATQAAPPAKGIAALRFLLTQPRRGERTDLRRRRDAEQGLLFLVQMWSSVGGDRAPGAGLTACAIGRRVRLAVSK</sequence>
<protein>
    <submittedName>
        <fullName evidence="2">Uncharacterized protein</fullName>
    </submittedName>
</protein>
<organism evidence="2 3">
    <name type="scientific">Clohesyomyces aquaticus</name>
    <dbReference type="NCBI Taxonomy" id="1231657"/>
    <lineage>
        <taxon>Eukaryota</taxon>
        <taxon>Fungi</taxon>
        <taxon>Dikarya</taxon>
        <taxon>Ascomycota</taxon>
        <taxon>Pezizomycotina</taxon>
        <taxon>Dothideomycetes</taxon>
        <taxon>Pleosporomycetidae</taxon>
        <taxon>Pleosporales</taxon>
        <taxon>Lindgomycetaceae</taxon>
        <taxon>Clohesyomyces</taxon>
    </lineage>
</organism>
<gene>
    <name evidence="2" type="ORF">BCR34DRAFT_238274</name>
</gene>